<dbReference type="RefSeq" id="XP_018325474.1">
    <property type="nucleotide sequence ID" value="XM_018469972.2"/>
</dbReference>
<dbReference type="KEGG" id="apln:108737240"/>
<dbReference type="Proteomes" id="UP000192223">
    <property type="component" value="Unplaced"/>
</dbReference>
<reference evidence="8" key="1">
    <citation type="submission" date="2025-08" db="UniProtKB">
        <authorList>
            <consortium name="RefSeq"/>
        </authorList>
    </citation>
    <scope>IDENTIFICATION</scope>
    <source>
        <tissue evidence="8">Entire body</tissue>
    </source>
</reference>
<evidence type="ECO:0000256" key="3">
    <source>
        <dbReference type="ARBA" id="ARBA00023157"/>
    </source>
</evidence>
<gene>
    <name evidence="8" type="primary">LOC108737240</name>
</gene>
<proteinExistence type="predicted"/>
<keyword evidence="7" id="KW-1185">Reference proteome</keyword>
<dbReference type="STRING" id="224129.A0A1W4WNH8"/>
<keyword evidence="4" id="KW-0325">Glycoprotein</keyword>
<dbReference type="GO" id="GO:0045087">
    <property type="term" value="P:innate immune response"/>
    <property type="evidence" value="ECO:0007669"/>
    <property type="project" value="TreeGrafter"/>
</dbReference>
<feature type="domain" description="Spaetzle" evidence="6">
    <location>
        <begin position="346"/>
        <end position="436"/>
    </location>
</feature>
<dbReference type="AlphaFoldDB" id="A0A1W4WNH8"/>
<dbReference type="GO" id="GO:0021556">
    <property type="term" value="P:central nervous system formation"/>
    <property type="evidence" value="ECO:0007669"/>
    <property type="project" value="TreeGrafter"/>
</dbReference>
<accession>A0A1W4WNH8</accession>
<dbReference type="GO" id="GO:0005615">
    <property type="term" value="C:extracellular space"/>
    <property type="evidence" value="ECO:0007669"/>
    <property type="project" value="UniProtKB-ARBA"/>
</dbReference>
<dbReference type="SUPFAM" id="SSF57501">
    <property type="entry name" value="Cystine-knot cytokines"/>
    <property type="match status" value="1"/>
</dbReference>
<dbReference type="PANTHER" id="PTHR23199">
    <property type="entry name" value="NEUROTROPHIN 1-RELATED"/>
    <property type="match status" value="1"/>
</dbReference>
<dbReference type="CTD" id="34572"/>
<evidence type="ECO:0000256" key="4">
    <source>
        <dbReference type="ARBA" id="ARBA00023180"/>
    </source>
</evidence>
<name>A0A1W4WNH8_AGRPL</name>
<evidence type="ECO:0000313" key="7">
    <source>
        <dbReference type="Proteomes" id="UP000192223"/>
    </source>
</evidence>
<dbReference type="InterPro" id="IPR029034">
    <property type="entry name" value="Cystine-knot_cytokine"/>
</dbReference>
<dbReference type="InterPro" id="IPR032104">
    <property type="entry name" value="Spaetzle"/>
</dbReference>
<evidence type="ECO:0000313" key="8">
    <source>
        <dbReference type="RefSeq" id="XP_018325474.1"/>
    </source>
</evidence>
<dbReference type="InterPro" id="IPR052444">
    <property type="entry name" value="Spz/Toll_ligand-like"/>
</dbReference>
<sequence>MTSFTYYLIFTYSTCVLGYGYDAGSDHAACGKNFRQSRAFQPPCNLAEENYCTQAGSRYPWHAVKRFVRENQGLMRRMYGDQRHSSVIKEEFDPDEFDLDQFNEINHRYRRFNNERPAKDDTFQGRFMQNDFDWNELYFVDGDEEEEDEEEEETQGRAFSSDDVRSGEMLNAKFVYSEEGEIVKAQVMEIKNIPMFRESSTSSSGSTEASTVAVSKTKASLSSSTTQTTKDVKVTTNKDAVNVTESNDQLQLETEVKITNGSSALPVENNNNTNGFDTSTESLNATKKLALKLADDDEQSSISTISPTPSTTTTTGEVLFQDLEEHSTKRAPQSNRINYEKLKGVNACPVKEEVVAPFWANNTRGEVLALLNLYPFEQYVHWEKCTYEHKQMYCREGCRCEQQYRLHRLLAYDPNNECRGIFSDWFKFPSCCVCKCYNIPTDFRVTSRSPRRKTKDLDIGKELPEWIKSRAKLQV</sequence>
<dbReference type="Gene3D" id="2.10.90.10">
    <property type="entry name" value="Cystine-knot cytokines"/>
    <property type="match status" value="1"/>
</dbReference>
<dbReference type="FunCoup" id="A0A1W4WNH8">
    <property type="interactions" value="84"/>
</dbReference>
<evidence type="ECO:0000259" key="6">
    <source>
        <dbReference type="Pfam" id="PF16077"/>
    </source>
</evidence>
<dbReference type="InParanoid" id="A0A1W4WNH8"/>
<evidence type="ECO:0000256" key="2">
    <source>
        <dbReference type="ARBA" id="ARBA00022729"/>
    </source>
</evidence>
<keyword evidence="3" id="KW-1015">Disulfide bond</keyword>
<feature type="compositionally biased region" description="Acidic residues" evidence="5">
    <location>
        <begin position="143"/>
        <end position="153"/>
    </location>
</feature>
<organism evidence="7 8">
    <name type="scientific">Agrilus planipennis</name>
    <name type="common">Emerald ash borer</name>
    <name type="synonym">Agrilus marcopoli</name>
    <dbReference type="NCBI Taxonomy" id="224129"/>
    <lineage>
        <taxon>Eukaryota</taxon>
        <taxon>Metazoa</taxon>
        <taxon>Ecdysozoa</taxon>
        <taxon>Arthropoda</taxon>
        <taxon>Hexapoda</taxon>
        <taxon>Insecta</taxon>
        <taxon>Pterygota</taxon>
        <taxon>Neoptera</taxon>
        <taxon>Endopterygota</taxon>
        <taxon>Coleoptera</taxon>
        <taxon>Polyphaga</taxon>
        <taxon>Elateriformia</taxon>
        <taxon>Buprestoidea</taxon>
        <taxon>Buprestidae</taxon>
        <taxon>Agrilinae</taxon>
        <taxon>Agrilus</taxon>
    </lineage>
</organism>
<evidence type="ECO:0000256" key="5">
    <source>
        <dbReference type="SAM" id="MobiDB-lite"/>
    </source>
</evidence>
<dbReference type="GO" id="GO:0005121">
    <property type="term" value="F:Toll binding"/>
    <property type="evidence" value="ECO:0007669"/>
    <property type="project" value="TreeGrafter"/>
</dbReference>
<keyword evidence="2" id="KW-0732">Signal</keyword>
<dbReference type="GO" id="GO:0008083">
    <property type="term" value="F:growth factor activity"/>
    <property type="evidence" value="ECO:0007669"/>
    <property type="project" value="TreeGrafter"/>
</dbReference>
<comment type="subunit">
    <text evidence="1">Homodimer; disulfide-linked.</text>
</comment>
<dbReference type="GeneID" id="108737240"/>
<protein>
    <submittedName>
        <fullName evidence="8">Protein spaetzle 4 isoform X1</fullName>
    </submittedName>
</protein>
<dbReference type="OrthoDB" id="6594799at2759"/>
<dbReference type="FunFam" id="2.10.90.10:FF:000018">
    <property type="entry name" value="Spatzle 4"/>
    <property type="match status" value="1"/>
</dbReference>
<evidence type="ECO:0000256" key="1">
    <source>
        <dbReference type="ARBA" id="ARBA00011748"/>
    </source>
</evidence>
<feature type="region of interest" description="Disordered" evidence="5">
    <location>
        <begin position="143"/>
        <end position="162"/>
    </location>
</feature>
<dbReference type="PANTHER" id="PTHR23199:SF5">
    <property type="entry name" value="PROTEIN SPAETZLE 4"/>
    <property type="match status" value="1"/>
</dbReference>
<dbReference type="Pfam" id="PF16077">
    <property type="entry name" value="Spaetzle"/>
    <property type="match status" value="1"/>
</dbReference>